<sequence length="157" mass="18018">MASMRASYSATIRVHSITRAEDCLSADNVNIQTAVRNRQRVARRLEQRTLPVLEYCLRDDPFEANVKTDLFALGCTIYFIMTGHAVFPDVVDGEEAWHETIERRFRDREFPQDRHVCDVVTGKCWNMEYEAAEDVVPDLESLEGVHVSEDGSELRLP</sequence>
<dbReference type="HOGENOM" id="CLU_1678224_0_0_1"/>
<evidence type="ECO:0000313" key="2">
    <source>
        <dbReference type="Proteomes" id="UP000002668"/>
    </source>
</evidence>
<dbReference type="EMBL" id="FP929133">
    <property type="protein sequence ID" value="CBX98413.1"/>
    <property type="molecule type" value="Genomic_DNA"/>
</dbReference>
<dbReference type="Proteomes" id="UP000002668">
    <property type="component" value="Genome"/>
</dbReference>
<dbReference type="InterPro" id="IPR011009">
    <property type="entry name" value="Kinase-like_dom_sf"/>
</dbReference>
<protein>
    <submittedName>
        <fullName evidence="1">Predicted protein</fullName>
    </submittedName>
</protein>
<dbReference type="STRING" id="985895.E5A468"/>
<gene>
    <name evidence="1" type="ORF">LEMA_P098220.1</name>
</gene>
<proteinExistence type="predicted"/>
<dbReference type="AlphaFoldDB" id="E5A468"/>
<evidence type="ECO:0000313" key="1">
    <source>
        <dbReference type="EMBL" id="CBX98413.1"/>
    </source>
</evidence>
<dbReference type="OrthoDB" id="1668230at2759"/>
<name>E5A468_LEPMJ</name>
<accession>E5A468</accession>
<dbReference type="Gene3D" id="1.10.510.10">
    <property type="entry name" value="Transferase(Phosphotransferase) domain 1"/>
    <property type="match status" value="1"/>
</dbReference>
<keyword evidence="2" id="KW-1185">Reference proteome</keyword>
<dbReference type="VEuPathDB" id="FungiDB:LEMA_P098220.1"/>
<dbReference type="InParanoid" id="E5A468"/>
<reference evidence="2" key="1">
    <citation type="journal article" date="2011" name="Nat. Commun.">
        <title>Effector diversification within compartments of the Leptosphaeria maculans genome affected by Repeat-Induced Point mutations.</title>
        <authorList>
            <person name="Rouxel T."/>
            <person name="Grandaubert J."/>
            <person name="Hane J.K."/>
            <person name="Hoede C."/>
            <person name="van de Wouw A.P."/>
            <person name="Couloux A."/>
            <person name="Dominguez V."/>
            <person name="Anthouard V."/>
            <person name="Bally P."/>
            <person name="Bourras S."/>
            <person name="Cozijnsen A.J."/>
            <person name="Ciuffetti L.M."/>
            <person name="Degrave A."/>
            <person name="Dilmaghani A."/>
            <person name="Duret L."/>
            <person name="Fudal I."/>
            <person name="Goodwin S.B."/>
            <person name="Gout L."/>
            <person name="Glaser N."/>
            <person name="Linglin J."/>
            <person name="Kema G.H.J."/>
            <person name="Lapalu N."/>
            <person name="Lawrence C.B."/>
            <person name="May K."/>
            <person name="Meyer M."/>
            <person name="Ollivier B."/>
            <person name="Poulain J."/>
            <person name="Schoch C.L."/>
            <person name="Simon A."/>
            <person name="Spatafora J.W."/>
            <person name="Stachowiak A."/>
            <person name="Turgeon B.G."/>
            <person name="Tyler B.M."/>
            <person name="Vincent D."/>
            <person name="Weissenbach J."/>
            <person name="Amselem J."/>
            <person name="Quesneville H."/>
            <person name="Oliver R.P."/>
            <person name="Wincker P."/>
            <person name="Balesdent M.-H."/>
            <person name="Howlett B.J."/>
        </authorList>
    </citation>
    <scope>NUCLEOTIDE SEQUENCE [LARGE SCALE GENOMIC DNA]</scope>
    <source>
        <strain evidence="2">JN3 / isolate v23.1.3 / race Av1-4-5-6-7-8</strain>
    </source>
</reference>
<dbReference type="eggNOG" id="KOG0192">
    <property type="taxonomic scope" value="Eukaryota"/>
</dbReference>
<dbReference type="SUPFAM" id="SSF56112">
    <property type="entry name" value="Protein kinase-like (PK-like)"/>
    <property type="match status" value="1"/>
</dbReference>
<organism evidence="2">
    <name type="scientific">Leptosphaeria maculans (strain JN3 / isolate v23.1.3 / race Av1-4-5-6-7-8)</name>
    <name type="common">Blackleg fungus</name>
    <name type="synonym">Phoma lingam</name>
    <dbReference type="NCBI Taxonomy" id="985895"/>
    <lineage>
        <taxon>Eukaryota</taxon>
        <taxon>Fungi</taxon>
        <taxon>Dikarya</taxon>
        <taxon>Ascomycota</taxon>
        <taxon>Pezizomycotina</taxon>
        <taxon>Dothideomycetes</taxon>
        <taxon>Pleosporomycetidae</taxon>
        <taxon>Pleosporales</taxon>
        <taxon>Pleosporineae</taxon>
        <taxon>Leptosphaeriaceae</taxon>
        <taxon>Plenodomus</taxon>
        <taxon>Plenodomus lingam/Leptosphaeria maculans species complex</taxon>
    </lineage>
</organism>